<evidence type="ECO:0008006" key="3">
    <source>
        <dbReference type="Google" id="ProtNLM"/>
    </source>
</evidence>
<dbReference type="InterPro" id="IPR015943">
    <property type="entry name" value="WD40/YVTN_repeat-like_dom_sf"/>
</dbReference>
<dbReference type="Proteomes" id="UP000179129">
    <property type="component" value="Unassembled WGS sequence"/>
</dbReference>
<dbReference type="EMBL" id="MFIX01000110">
    <property type="protein sequence ID" value="OGG04618.1"/>
    <property type="molecule type" value="Genomic_DNA"/>
</dbReference>
<dbReference type="CDD" id="cd15482">
    <property type="entry name" value="Sialidase_non-viral"/>
    <property type="match status" value="1"/>
</dbReference>
<dbReference type="InterPro" id="IPR013783">
    <property type="entry name" value="Ig-like_fold"/>
</dbReference>
<feature type="non-terminal residue" evidence="1">
    <location>
        <position position="1"/>
    </location>
</feature>
<dbReference type="SUPFAM" id="SSF110296">
    <property type="entry name" value="Oligoxyloglucan reducing end-specific cellobiohydrolase"/>
    <property type="match status" value="3"/>
</dbReference>
<comment type="caution">
    <text evidence="1">The sequence shown here is derived from an EMBL/GenBank/DDBJ whole genome shotgun (WGS) entry which is preliminary data.</text>
</comment>
<dbReference type="InterPro" id="IPR052025">
    <property type="entry name" value="Xyloglucanase_GH74"/>
</dbReference>
<protein>
    <recommendedName>
        <fullName evidence="3">Fibronectin type-III domain-containing protein</fullName>
    </recommendedName>
</protein>
<dbReference type="Gene3D" id="2.60.40.10">
    <property type="entry name" value="Immunoglobulins"/>
    <property type="match status" value="1"/>
</dbReference>
<organism evidence="1 2">
    <name type="scientific">Candidatus Glassbacteria bacterium RIFCSPLOWO2_12_FULL_58_11</name>
    <dbReference type="NCBI Taxonomy" id="1817867"/>
    <lineage>
        <taxon>Bacteria</taxon>
        <taxon>Candidatus Glassiibacteriota</taxon>
    </lineage>
</organism>
<dbReference type="Gene3D" id="2.130.10.10">
    <property type="entry name" value="YVTN repeat-like/Quinoprotein amine dehydrogenase"/>
    <property type="match status" value="4"/>
</dbReference>
<evidence type="ECO:0000313" key="1">
    <source>
        <dbReference type="EMBL" id="OGG04618.1"/>
    </source>
</evidence>
<reference evidence="1 2" key="1">
    <citation type="journal article" date="2016" name="Nat. Commun.">
        <title>Thousands of microbial genomes shed light on interconnected biogeochemical processes in an aquifer system.</title>
        <authorList>
            <person name="Anantharaman K."/>
            <person name="Brown C.T."/>
            <person name="Hug L.A."/>
            <person name="Sharon I."/>
            <person name="Castelle C.J."/>
            <person name="Probst A.J."/>
            <person name="Thomas B.C."/>
            <person name="Singh A."/>
            <person name="Wilkins M.J."/>
            <person name="Karaoz U."/>
            <person name="Brodie E.L."/>
            <person name="Williams K.H."/>
            <person name="Hubbard S.S."/>
            <person name="Banfield J.F."/>
        </authorList>
    </citation>
    <scope>NUCLEOTIDE SEQUENCE [LARGE SCALE GENOMIC DNA]</scope>
</reference>
<dbReference type="PANTHER" id="PTHR43739:SF5">
    <property type="entry name" value="EXO-ALPHA-SIALIDASE"/>
    <property type="match status" value="1"/>
</dbReference>
<accession>A0A1F5YWQ0</accession>
<dbReference type="InterPro" id="IPR018247">
    <property type="entry name" value="EF_Hand_1_Ca_BS"/>
</dbReference>
<proteinExistence type="predicted"/>
<gene>
    <name evidence="1" type="ORF">A3F83_06315</name>
</gene>
<dbReference type="PANTHER" id="PTHR43739">
    <property type="entry name" value="XYLOGLUCANASE (EUROFUNG)"/>
    <property type="match status" value="1"/>
</dbReference>
<dbReference type="STRING" id="1817867.A3F83_06315"/>
<dbReference type="GO" id="GO:0010411">
    <property type="term" value="P:xyloglucan metabolic process"/>
    <property type="evidence" value="ECO:0007669"/>
    <property type="project" value="TreeGrafter"/>
</dbReference>
<dbReference type="AlphaFoldDB" id="A0A1F5YWQ0"/>
<evidence type="ECO:0000313" key="2">
    <source>
        <dbReference type="Proteomes" id="UP000179129"/>
    </source>
</evidence>
<name>A0A1F5YWQ0_9BACT</name>
<dbReference type="PROSITE" id="PS00018">
    <property type="entry name" value="EF_HAND_1"/>
    <property type="match status" value="1"/>
</dbReference>
<sequence>GQQWVEISGEASGLPNSGFTALYLDPNDSRVLYLIGGSDVRFATVESAGLDPDSVNGVYRSLDAGQSWENINRGVLGGKSGMVKRLVFYENRSDILYLGAENGVYYSTDKGASWISAPGLPYSTLGGIALDGDVIYAFTNGAGLFKGTVRSDYSIAWDASQRVTAPIAFAQLLKYPRDPLIIYASGYPGGIFKTTDGGATWHEKNFGIPSFKVEDPVRQGYYALDLNRSNPDVLYLGLYGKGVYRSKNGAATWYPVNGQSWEMADKSITSLKTSLTDPNVAYVAAEEGVFETRDGGQSWTAINEGLTTTDIKTLLIDANDELYAGSRGYGLFHWRPGFWDPLTGFGNFGVIWPMWNKRPLYQYTSLMIHPRDDSKMLLGTFPQGIYRSLDGGESWRESNVGWTNDGVFYLVCHPDNPEIVYAGTYNGINRSLDFGGHWEMWANGWPGEQWVFSIDFDPLNPDVMYACSKNGENMGTGREGFRGTVMKSVNGGALWFEITRGLELNQEFYNVIVDRLEPQTLYLSTQREGVFISTDGGDNWQPWNEGLANPVAGTNGNNVTNTMALSADGSAIYFGSDGSGVFRRIITSVLPVSGLSAELHQNGVVLSWKFEDINKNFGRFNIYRATELFSGVEGLAPYGSVYSAAITSFEDSNVRAGVQYFYAVTAADANGVENRHSIVLGPVVLTGGEPPLALKECDFSGEGKISLIDVLVFLLLARDHPEN</sequence>
<feature type="non-terminal residue" evidence="1">
    <location>
        <position position="723"/>
    </location>
</feature>